<evidence type="ECO:0000256" key="1">
    <source>
        <dbReference type="SAM" id="MobiDB-lite"/>
    </source>
</evidence>
<feature type="compositionally biased region" description="Polar residues" evidence="1">
    <location>
        <begin position="85"/>
        <end position="101"/>
    </location>
</feature>
<proteinExistence type="predicted"/>
<keyword evidence="3" id="KW-1185">Reference proteome</keyword>
<name>A0ABW4Z8S5_9BACT</name>
<gene>
    <name evidence="2" type="ORF">ACFSW8_05160</name>
</gene>
<accession>A0ABW4Z8S5</accession>
<reference evidence="3" key="1">
    <citation type="journal article" date="2019" name="Int. J. Syst. Evol. Microbiol.">
        <title>The Global Catalogue of Microorganisms (GCM) 10K type strain sequencing project: providing services to taxonomists for standard genome sequencing and annotation.</title>
        <authorList>
            <consortium name="The Broad Institute Genomics Platform"/>
            <consortium name="The Broad Institute Genome Sequencing Center for Infectious Disease"/>
            <person name="Wu L."/>
            <person name="Ma J."/>
        </authorList>
    </citation>
    <scope>NUCLEOTIDE SEQUENCE [LARGE SCALE GENOMIC DNA]</scope>
    <source>
        <strain evidence="3">CCUG 57942</strain>
    </source>
</reference>
<dbReference type="EMBL" id="JBHUJB010000021">
    <property type="protein sequence ID" value="MFD2158279.1"/>
    <property type="molecule type" value="Genomic_DNA"/>
</dbReference>
<protein>
    <submittedName>
        <fullName evidence="2">Uncharacterized protein</fullName>
    </submittedName>
</protein>
<dbReference type="RefSeq" id="WP_377090462.1">
    <property type="nucleotide sequence ID" value="NZ_JBHSJL010000014.1"/>
</dbReference>
<evidence type="ECO:0000313" key="3">
    <source>
        <dbReference type="Proteomes" id="UP001597389"/>
    </source>
</evidence>
<dbReference type="Proteomes" id="UP001597389">
    <property type="component" value="Unassembled WGS sequence"/>
</dbReference>
<feature type="region of interest" description="Disordered" evidence="1">
    <location>
        <begin position="76"/>
        <end position="101"/>
    </location>
</feature>
<evidence type="ECO:0000313" key="2">
    <source>
        <dbReference type="EMBL" id="MFD2158279.1"/>
    </source>
</evidence>
<comment type="caution">
    <text evidence="2">The sequence shown here is derived from an EMBL/GenBank/DDBJ whole genome shotgun (WGS) entry which is preliminary data.</text>
</comment>
<sequence>MTNIIASHDALLATTLIIATKMSQRFHTDIASLHPMNESATLPYYHLCWKKLEKHQHDIRATKRFSTLKALNKHQEPRHVKNLKEVSTPSPEWSSQLWGLT</sequence>
<organism evidence="2 3">
    <name type="scientific">Rubritalea tangerina</name>
    <dbReference type="NCBI Taxonomy" id="430798"/>
    <lineage>
        <taxon>Bacteria</taxon>
        <taxon>Pseudomonadati</taxon>
        <taxon>Verrucomicrobiota</taxon>
        <taxon>Verrucomicrobiia</taxon>
        <taxon>Verrucomicrobiales</taxon>
        <taxon>Rubritaleaceae</taxon>
        <taxon>Rubritalea</taxon>
    </lineage>
</organism>